<reference evidence="1 2" key="1">
    <citation type="journal article" date="2018" name="Nat. Genet.">
        <title>The Rosa genome provides new insights in the design of modern roses.</title>
        <authorList>
            <person name="Bendahmane M."/>
        </authorList>
    </citation>
    <scope>NUCLEOTIDE SEQUENCE [LARGE SCALE GENOMIC DNA]</scope>
    <source>
        <strain evidence="2">cv. Old Blush</strain>
    </source>
</reference>
<dbReference type="EMBL" id="PDCK01000045">
    <property type="protein sequence ID" value="PRQ21854.1"/>
    <property type="molecule type" value="Genomic_DNA"/>
</dbReference>
<organism evidence="1 2">
    <name type="scientific">Rosa chinensis</name>
    <name type="common">China rose</name>
    <dbReference type="NCBI Taxonomy" id="74649"/>
    <lineage>
        <taxon>Eukaryota</taxon>
        <taxon>Viridiplantae</taxon>
        <taxon>Streptophyta</taxon>
        <taxon>Embryophyta</taxon>
        <taxon>Tracheophyta</taxon>
        <taxon>Spermatophyta</taxon>
        <taxon>Magnoliopsida</taxon>
        <taxon>eudicotyledons</taxon>
        <taxon>Gunneridae</taxon>
        <taxon>Pentapetalae</taxon>
        <taxon>rosids</taxon>
        <taxon>fabids</taxon>
        <taxon>Rosales</taxon>
        <taxon>Rosaceae</taxon>
        <taxon>Rosoideae</taxon>
        <taxon>Rosoideae incertae sedis</taxon>
        <taxon>Rosa</taxon>
    </lineage>
</organism>
<keyword evidence="2" id="KW-1185">Reference proteome</keyword>
<gene>
    <name evidence="1" type="ORF">RchiOBHm_Chr7g0243831</name>
</gene>
<evidence type="ECO:0000313" key="2">
    <source>
        <dbReference type="Proteomes" id="UP000238479"/>
    </source>
</evidence>
<evidence type="ECO:0000313" key="1">
    <source>
        <dbReference type="EMBL" id="PRQ21854.1"/>
    </source>
</evidence>
<dbReference type="AlphaFoldDB" id="A0A2P6PIW4"/>
<sequence>MESGQIHFRIHPVNLLKPRYLLLEKETEFYRCALMLNHPSHHVLTPIYSFSSLSSLLLLFSSAYEK</sequence>
<proteinExistence type="predicted"/>
<comment type="caution">
    <text evidence="1">The sequence shown here is derived from an EMBL/GenBank/DDBJ whole genome shotgun (WGS) entry which is preliminary data.</text>
</comment>
<dbReference type="Gramene" id="PRQ21854">
    <property type="protein sequence ID" value="PRQ21854"/>
    <property type="gene ID" value="RchiOBHm_Chr7g0243831"/>
</dbReference>
<protein>
    <submittedName>
        <fullName evidence="1">Uncharacterized protein</fullName>
    </submittedName>
</protein>
<name>A0A2P6PIW4_ROSCH</name>
<accession>A0A2P6PIW4</accession>
<dbReference type="Proteomes" id="UP000238479">
    <property type="component" value="Chromosome 7"/>
</dbReference>